<dbReference type="EMBL" id="BOMY01000033">
    <property type="protein sequence ID" value="GIF22249.1"/>
    <property type="molecule type" value="Genomic_DNA"/>
</dbReference>
<dbReference type="PANTHER" id="PTHR43861">
    <property type="entry name" value="TRANS-ACONITATE 2-METHYLTRANSFERASE-RELATED"/>
    <property type="match status" value="1"/>
</dbReference>
<evidence type="ECO:0000256" key="2">
    <source>
        <dbReference type="ARBA" id="ARBA00022679"/>
    </source>
</evidence>
<comment type="caution">
    <text evidence="4">The sequence shown here is derived from an EMBL/GenBank/DDBJ whole genome shotgun (WGS) entry which is preliminary data.</text>
</comment>
<keyword evidence="2" id="KW-0808">Transferase</keyword>
<dbReference type="SUPFAM" id="SSF53335">
    <property type="entry name" value="S-adenosyl-L-methionine-dependent methyltransferases"/>
    <property type="match status" value="1"/>
</dbReference>
<organism evidence="4 5">
    <name type="scientific">Paractinoplanes tereljensis</name>
    <dbReference type="NCBI Taxonomy" id="571912"/>
    <lineage>
        <taxon>Bacteria</taxon>
        <taxon>Bacillati</taxon>
        <taxon>Actinomycetota</taxon>
        <taxon>Actinomycetes</taxon>
        <taxon>Micromonosporales</taxon>
        <taxon>Micromonosporaceae</taxon>
        <taxon>Paractinoplanes</taxon>
    </lineage>
</organism>
<dbReference type="CDD" id="cd02440">
    <property type="entry name" value="AdoMet_MTases"/>
    <property type="match status" value="1"/>
</dbReference>
<proteinExistence type="predicted"/>
<dbReference type="Pfam" id="PF13649">
    <property type="entry name" value="Methyltransf_25"/>
    <property type="match status" value="1"/>
</dbReference>
<dbReference type="Proteomes" id="UP000623608">
    <property type="component" value="Unassembled WGS sequence"/>
</dbReference>
<dbReference type="PANTHER" id="PTHR43861:SF1">
    <property type="entry name" value="TRANS-ACONITATE 2-METHYLTRANSFERASE"/>
    <property type="match status" value="1"/>
</dbReference>
<dbReference type="GO" id="GO:0032259">
    <property type="term" value="P:methylation"/>
    <property type="evidence" value="ECO:0007669"/>
    <property type="project" value="UniProtKB-KW"/>
</dbReference>
<evidence type="ECO:0000313" key="5">
    <source>
        <dbReference type="Proteomes" id="UP000623608"/>
    </source>
</evidence>
<name>A0A919TUE8_9ACTN</name>
<evidence type="ECO:0000313" key="4">
    <source>
        <dbReference type="EMBL" id="GIF22249.1"/>
    </source>
</evidence>
<evidence type="ECO:0000256" key="1">
    <source>
        <dbReference type="ARBA" id="ARBA00022603"/>
    </source>
</evidence>
<dbReference type="AlphaFoldDB" id="A0A919TUE8"/>
<dbReference type="RefSeq" id="WP_203809525.1">
    <property type="nucleotide sequence ID" value="NZ_BOMY01000033.1"/>
</dbReference>
<reference evidence="4" key="1">
    <citation type="submission" date="2021-01" db="EMBL/GenBank/DDBJ databases">
        <title>Whole genome shotgun sequence of Actinoplanes tereljensis NBRC 105297.</title>
        <authorList>
            <person name="Komaki H."/>
            <person name="Tamura T."/>
        </authorList>
    </citation>
    <scope>NUCLEOTIDE SEQUENCE</scope>
    <source>
        <strain evidence="4">NBRC 105297</strain>
    </source>
</reference>
<dbReference type="Gene3D" id="3.40.50.150">
    <property type="entry name" value="Vaccinia Virus protein VP39"/>
    <property type="match status" value="1"/>
</dbReference>
<feature type="domain" description="Methyltransferase" evidence="3">
    <location>
        <begin position="58"/>
        <end position="151"/>
    </location>
</feature>
<dbReference type="InterPro" id="IPR029063">
    <property type="entry name" value="SAM-dependent_MTases_sf"/>
</dbReference>
<dbReference type="GO" id="GO:0008168">
    <property type="term" value="F:methyltransferase activity"/>
    <property type="evidence" value="ECO:0007669"/>
    <property type="project" value="UniProtKB-KW"/>
</dbReference>
<protein>
    <recommendedName>
        <fullName evidence="3">Methyltransferase domain-containing protein</fullName>
    </recommendedName>
</protein>
<keyword evidence="1" id="KW-0489">Methyltransferase</keyword>
<dbReference type="InterPro" id="IPR041698">
    <property type="entry name" value="Methyltransf_25"/>
</dbReference>
<sequence length="218" mass="25114">MDQLTEQREYYRHRAGEYDQWWQRQGRYALDEQARQHWFADIAEAERALESFGPAGDVLEFAAGTGWWTERLTAHATRITAVDAHTETLDLNRARTAHTGKVSYVQADIFTWTPPAAAFDVVFFSYWLSHIPEEHLDRFWQQVATALRPGGRVFLLDSYRPARIADDRQQRTLNDGRAYQVIKRYWQPTELEALPGWHLSAGITTHGAVIHAHGEPAP</sequence>
<gene>
    <name evidence="4" type="ORF">Ate02nite_49790</name>
</gene>
<keyword evidence="5" id="KW-1185">Reference proteome</keyword>
<evidence type="ECO:0000259" key="3">
    <source>
        <dbReference type="Pfam" id="PF13649"/>
    </source>
</evidence>
<accession>A0A919TUE8</accession>